<evidence type="ECO:0000256" key="2">
    <source>
        <dbReference type="ARBA" id="ARBA00022827"/>
    </source>
</evidence>
<keyword evidence="3" id="KW-0560">Oxidoreductase</keyword>
<feature type="domain" description="FAD-binding" evidence="4">
    <location>
        <begin position="7"/>
        <end position="58"/>
    </location>
</feature>
<accession>A0A8H7KDD9</accession>
<dbReference type="InterPro" id="IPR036188">
    <property type="entry name" value="FAD/NAD-bd_sf"/>
</dbReference>
<dbReference type="AlphaFoldDB" id="A0A8H7KDD9"/>
<evidence type="ECO:0000256" key="3">
    <source>
        <dbReference type="ARBA" id="ARBA00023002"/>
    </source>
</evidence>
<dbReference type="PANTHER" id="PTHR43004:SF8">
    <property type="entry name" value="FAD-BINDING DOMAIN-CONTAINING PROTEIN-RELATED"/>
    <property type="match status" value="1"/>
</dbReference>
<dbReference type="Gene3D" id="3.30.9.10">
    <property type="entry name" value="D-Amino Acid Oxidase, subunit A, domain 2"/>
    <property type="match status" value="1"/>
</dbReference>
<evidence type="ECO:0000259" key="4">
    <source>
        <dbReference type="Pfam" id="PF01494"/>
    </source>
</evidence>
<comment type="caution">
    <text evidence="5">The sequence shown here is derived from an EMBL/GenBank/DDBJ whole genome shotgun (WGS) entry which is preliminary data.</text>
</comment>
<organism evidence="5 6">
    <name type="scientific">Bionectria ochroleuca</name>
    <name type="common">Gliocladium roseum</name>
    <dbReference type="NCBI Taxonomy" id="29856"/>
    <lineage>
        <taxon>Eukaryota</taxon>
        <taxon>Fungi</taxon>
        <taxon>Dikarya</taxon>
        <taxon>Ascomycota</taxon>
        <taxon>Pezizomycotina</taxon>
        <taxon>Sordariomycetes</taxon>
        <taxon>Hypocreomycetidae</taxon>
        <taxon>Hypocreales</taxon>
        <taxon>Bionectriaceae</taxon>
        <taxon>Clonostachys</taxon>
    </lineage>
</organism>
<dbReference type="InterPro" id="IPR050641">
    <property type="entry name" value="RIFMO-like"/>
</dbReference>
<reference evidence="5" key="1">
    <citation type="submission" date="2020-10" db="EMBL/GenBank/DDBJ databases">
        <title>High-Quality Genome Resource of Clonostachys rosea strain S41 by Oxford Nanopore Long-Read Sequencing.</title>
        <authorList>
            <person name="Wang H."/>
        </authorList>
    </citation>
    <scope>NUCLEOTIDE SEQUENCE</scope>
    <source>
        <strain evidence="5">S41</strain>
    </source>
</reference>
<dbReference type="PROSITE" id="PS51257">
    <property type="entry name" value="PROKAR_LIPOPROTEIN"/>
    <property type="match status" value="1"/>
</dbReference>
<evidence type="ECO:0000313" key="6">
    <source>
        <dbReference type="Proteomes" id="UP000616885"/>
    </source>
</evidence>
<protein>
    <recommendedName>
        <fullName evidence="4">FAD-binding domain-containing protein</fullName>
    </recommendedName>
</protein>
<sequence>MSSYVKIDFLIVGAGPSGATLASCLGQNGLKGMVISDSMSTADTPRAHAVNPAAMGLFPSQSMSFIKLLNSGSECLRDLGLEDDCLRMGITGKPLQSFRWCKSFAGEEFGKILAWGGHPRNAHDIAIASPCRYLDLPQSYMEPILVKYASHHNFEVSFRNELVHAQQVPEGVLCDIKNLTTGHCYQILTKMLFGGDGGRSQVARSFPFKFDKRAAGGVSCNLLIEADAEHIVPGREAELHFVANAGRQWRFGIGANLRMVRPYKLWLLTIIAPDSDVNPIDSFTTKSPELIEYVKEVFGDNSIDIKILRKDPWTIRETVAESYSLDGKVFPVGDAAHRHPPAFGLGSNISIADSYNLAWKVAYVHKGLAGKELLDTYTKERQPVGVLVVKITNEGYRDINTWREFGVLAPTAQEGIEDLEKLYLPNHEGVQRRMRIHDAFEDGARVAESIGGALNTWYTSSAVYLNDESNMRPELAGDFITKPLISTYPGIRLPHAWLDISTRKKEISTHDLAGHGSFCLLTGVGGTSWINAARKVAETTGIPINAYSIGFGCDYHDVYRDWYRWREVNEDGCVLVRPDRVVCWRAFGMVPNCEEKLSQVLDQILSRKSQ</sequence>
<dbReference type="PANTHER" id="PTHR43004">
    <property type="entry name" value="TRK SYSTEM POTASSIUM UPTAKE PROTEIN"/>
    <property type="match status" value="1"/>
</dbReference>
<name>A0A8H7KDD9_BIOOC</name>
<keyword evidence="2" id="KW-0274">FAD</keyword>
<evidence type="ECO:0000256" key="1">
    <source>
        <dbReference type="ARBA" id="ARBA00022630"/>
    </source>
</evidence>
<dbReference type="Gene3D" id="3.50.50.60">
    <property type="entry name" value="FAD/NAD(P)-binding domain"/>
    <property type="match status" value="2"/>
</dbReference>
<proteinExistence type="predicted"/>
<dbReference type="Proteomes" id="UP000616885">
    <property type="component" value="Unassembled WGS sequence"/>
</dbReference>
<dbReference type="GO" id="GO:0016709">
    <property type="term" value="F:oxidoreductase activity, acting on paired donors, with incorporation or reduction of molecular oxygen, NAD(P)H as one donor, and incorporation of one atom of oxygen"/>
    <property type="evidence" value="ECO:0007669"/>
    <property type="project" value="UniProtKB-ARBA"/>
</dbReference>
<dbReference type="SUPFAM" id="SSF51905">
    <property type="entry name" value="FAD/NAD(P)-binding domain"/>
    <property type="match status" value="1"/>
</dbReference>
<dbReference type="GO" id="GO:0071949">
    <property type="term" value="F:FAD binding"/>
    <property type="evidence" value="ECO:0007669"/>
    <property type="project" value="InterPro"/>
</dbReference>
<gene>
    <name evidence="5" type="ORF">IM811_016516</name>
</gene>
<dbReference type="PRINTS" id="PR00420">
    <property type="entry name" value="RNGMNOXGNASE"/>
</dbReference>
<feature type="domain" description="FAD-binding" evidence="4">
    <location>
        <begin position="74"/>
        <end position="390"/>
    </location>
</feature>
<dbReference type="InterPro" id="IPR002938">
    <property type="entry name" value="FAD-bd"/>
</dbReference>
<dbReference type="Gene3D" id="3.40.30.120">
    <property type="match status" value="1"/>
</dbReference>
<dbReference type="Pfam" id="PF21274">
    <property type="entry name" value="Rng_hyd_C"/>
    <property type="match status" value="1"/>
</dbReference>
<evidence type="ECO:0000313" key="5">
    <source>
        <dbReference type="EMBL" id="KAF9748721.1"/>
    </source>
</evidence>
<dbReference type="EMBL" id="JADCTT010000008">
    <property type="protein sequence ID" value="KAF9748721.1"/>
    <property type="molecule type" value="Genomic_DNA"/>
</dbReference>
<dbReference type="Pfam" id="PF01494">
    <property type="entry name" value="FAD_binding_3"/>
    <property type="match status" value="2"/>
</dbReference>
<keyword evidence="1" id="KW-0285">Flavoprotein</keyword>